<evidence type="ECO:0000259" key="6">
    <source>
        <dbReference type="Pfam" id="PF04542"/>
    </source>
</evidence>
<dbReference type="NCBIfam" id="TIGR02937">
    <property type="entry name" value="sigma70-ECF"/>
    <property type="match status" value="1"/>
</dbReference>
<dbReference type="InterPro" id="IPR013324">
    <property type="entry name" value="RNA_pol_sigma_r3/r4-like"/>
</dbReference>
<dbReference type="GO" id="GO:0006352">
    <property type="term" value="P:DNA-templated transcription initiation"/>
    <property type="evidence" value="ECO:0007669"/>
    <property type="project" value="InterPro"/>
</dbReference>
<evidence type="ECO:0000313" key="9">
    <source>
        <dbReference type="Proteomes" id="UP000215459"/>
    </source>
</evidence>
<dbReference type="OrthoDB" id="9784272at2"/>
<evidence type="ECO:0000259" key="7">
    <source>
        <dbReference type="Pfam" id="PF08281"/>
    </source>
</evidence>
<feature type="domain" description="RNA polymerase sigma factor 70 region 4 type 2" evidence="7">
    <location>
        <begin position="124"/>
        <end position="176"/>
    </location>
</feature>
<name>A0A235B9A4_9BACL</name>
<evidence type="ECO:0000256" key="2">
    <source>
        <dbReference type="ARBA" id="ARBA00023015"/>
    </source>
</evidence>
<dbReference type="PANTHER" id="PTHR43133:SF8">
    <property type="entry name" value="RNA POLYMERASE SIGMA FACTOR HI_1459-RELATED"/>
    <property type="match status" value="1"/>
</dbReference>
<feature type="domain" description="RNA polymerase sigma-70 region 2" evidence="6">
    <location>
        <begin position="25"/>
        <end position="93"/>
    </location>
</feature>
<dbReference type="InterPro" id="IPR014284">
    <property type="entry name" value="RNA_pol_sigma-70_dom"/>
</dbReference>
<dbReference type="Gene3D" id="1.10.1740.10">
    <property type="match status" value="1"/>
</dbReference>
<dbReference type="AlphaFoldDB" id="A0A235B9A4"/>
<keyword evidence="2" id="KW-0805">Transcription regulation</keyword>
<dbReference type="SUPFAM" id="SSF88946">
    <property type="entry name" value="Sigma2 domain of RNA polymerase sigma factors"/>
    <property type="match status" value="1"/>
</dbReference>
<dbReference type="InterPro" id="IPR013249">
    <property type="entry name" value="RNA_pol_sigma70_r4_t2"/>
</dbReference>
<keyword evidence="4" id="KW-0238">DNA-binding</keyword>
<reference evidence="8 9" key="1">
    <citation type="submission" date="2017-07" db="EMBL/GenBank/DDBJ databases">
        <title>The genome sequence of Paludifilum halophilum highlights mechanisms for microbial adaptation to high salt environemnts.</title>
        <authorList>
            <person name="Belbahri L."/>
        </authorList>
    </citation>
    <scope>NUCLEOTIDE SEQUENCE [LARGE SCALE GENOMIC DNA]</scope>
    <source>
        <strain evidence="8 9">DSM 102817</strain>
    </source>
</reference>
<dbReference type="Pfam" id="PF04542">
    <property type="entry name" value="Sigma70_r2"/>
    <property type="match status" value="1"/>
</dbReference>
<evidence type="ECO:0000256" key="1">
    <source>
        <dbReference type="ARBA" id="ARBA00010641"/>
    </source>
</evidence>
<dbReference type="GO" id="GO:0016987">
    <property type="term" value="F:sigma factor activity"/>
    <property type="evidence" value="ECO:0007669"/>
    <property type="project" value="UniProtKB-KW"/>
</dbReference>
<evidence type="ECO:0000256" key="4">
    <source>
        <dbReference type="ARBA" id="ARBA00023125"/>
    </source>
</evidence>
<evidence type="ECO:0000256" key="5">
    <source>
        <dbReference type="ARBA" id="ARBA00023163"/>
    </source>
</evidence>
<sequence length="187" mass="21735">MLERLEDNELMGRVMERDFDAFKALYSRYERIAFALAYKFVRSSVEAEEVVQDVFMKLWTRAHQYNRFNSSKFSSWLLRICQNTALDRLKQAKNSKQVSIDKVVNTPDLGVHLESEVELKFLKQRIKSALKKLPNDQQEIIELVYFEGLTQQEASEATGIPLGTIKSRVKLAKMKLRRLLEASKEGT</sequence>
<keyword evidence="9" id="KW-1185">Reference proteome</keyword>
<gene>
    <name evidence="8" type="ORF">CHM34_07075</name>
</gene>
<keyword evidence="3" id="KW-0731">Sigma factor</keyword>
<protein>
    <recommendedName>
        <fullName evidence="10">RNA polymerase subunit sigma</fullName>
    </recommendedName>
</protein>
<dbReference type="PANTHER" id="PTHR43133">
    <property type="entry name" value="RNA POLYMERASE ECF-TYPE SIGMA FACTO"/>
    <property type="match status" value="1"/>
</dbReference>
<dbReference type="Proteomes" id="UP000215459">
    <property type="component" value="Unassembled WGS sequence"/>
</dbReference>
<dbReference type="SUPFAM" id="SSF88659">
    <property type="entry name" value="Sigma3 and sigma4 domains of RNA polymerase sigma factors"/>
    <property type="match status" value="1"/>
</dbReference>
<accession>A0A235B9A4</accession>
<comment type="similarity">
    <text evidence="1">Belongs to the sigma-70 factor family. ECF subfamily.</text>
</comment>
<dbReference type="Pfam" id="PF08281">
    <property type="entry name" value="Sigma70_r4_2"/>
    <property type="match status" value="1"/>
</dbReference>
<dbReference type="InterPro" id="IPR013325">
    <property type="entry name" value="RNA_pol_sigma_r2"/>
</dbReference>
<dbReference type="Gene3D" id="1.10.10.10">
    <property type="entry name" value="Winged helix-like DNA-binding domain superfamily/Winged helix DNA-binding domain"/>
    <property type="match status" value="1"/>
</dbReference>
<dbReference type="InterPro" id="IPR036388">
    <property type="entry name" value="WH-like_DNA-bd_sf"/>
</dbReference>
<evidence type="ECO:0008006" key="10">
    <source>
        <dbReference type="Google" id="ProtNLM"/>
    </source>
</evidence>
<dbReference type="CDD" id="cd06171">
    <property type="entry name" value="Sigma70_r4"/>
    <property type="match status" value="1"/>
</dbReference>
<keyword evidence="5" id="KW-0804">Transcription</keyword>
<dbReference type="InterPro" id="IPR039425">
    <property type="entry name" value="RNA_pol_sigma-70-like"/>
</dbReference>
<dbReference type="GO" id="GO:0003677">
    <property type="term" value="F:DNA binding"/>
    <property type="evidence" value="ECO:0007669"/>
    <property type="project" value="UniProtKB-KW"/>
</dbReference>
<dbReference type="InterPro" id="IPR007627">
    <property type="entry name" value="RNA_pol_sigma70_r2"/>
</dbReference>
<comment type="caution">
    <text evidence="8">The sequence shown here is derived from an EMBL/GenBank/DDBJ whole genome shotgun (WGS) entry which is preliminary data.</text>
</comment>
<dbReference type="RefSeq" id="WP_094263884.1">
    <property type="nucleotide sequence ID" value="NZ_NOWF01000003.1"/>
</dbReference>
<proteinExistence type="inferred from homology"/>
<organism evidence="8 9">
    <name type="scientific">Paludifilum halophilum</name>
    <dbReference type="NCBI Taxonomy" id="1642702"/>
    <lineage>
        <taxon>Bacteria</taxon>
        <taxon>Bacillati</taxon>
        <taxon>Bacillota</taxon>
        <taxon>Bacilli</taxon>
        <taxon>Bacillales</taxon>
        <taxon>Thermoactinomycetaceae</taxon>
        <taxon>Paludifilum</taxon>
    </lineage>
</organism>
<evidence type="ECO:0000256" key="3">
    <source>
        <dbReference type="ARBA" id="ARBA00023082"/>
    </source>
</evidence>
<dbReference type="EMBL" id="NOWF01000003">
    <property type="protein sequence ID" value="OYD08579.1"/>
    <property type="molecule type" value="Genomic_DNA"/>
</dbReference>
<evidence type="ECO:0000313" key="8">
    <source>
        <dbReference type="EMBL" id="OYD08579.1"/>
    </source>
</evidence>